<dbReference type="Proteomes" id="UP000001739">
    <property type="component" value="Chromosome 1"/>
</dbReference>
<evidence type="ECO:0000313" key="2">
    <source>
        <dbReference type="EMBL" id="ACD15177.1"/>
    </source>
</evidence>
<organism evidence="2 3">
    <name type="scientific">Paraburkholderia phytofirmans (strain DSM 17436 / LMG 22146 / PsJN)</name>
    <name type="common">Burkholderia phytofirmans</name>
    <dbReference type="NCBI Taxonomy" id="398527"/>
    <lineage>
        <taxon>Bacteria</taxon>
        <taxon>Pseudomonadati</taxon>
        <taxon>Pseudomonadota</taxon>
        <taxon>Betaproteobacteria</taxon>
        <taxon>Burkholderiales</taxon>
        <taxon>Burkholderiaceae</taxon>
        <taxon>Paraburkholderia</taxon>
    </lineage>
</organism>
<dbReference type="eggNOG" id="ENOG5030XV2">
    <property type="taxonomic scope" value="Bacteria"/>
</dbReference>
<accession>B2T072</accession>
<reference evidence="2 3" key="1">
    <citation type="journal article" date="2011" name="J. Bacteriol.">
        <title>Complete genome sequence of the plant growth-promoting endophyte Burkholderia phytofirmans strain PsJN.</title>
        <authorList>
            <person name="Weilharter A."/>
            <person name="Mitter B."/>
            <person name="Shin M.V."/>
            <person name="Chain P.S."/>
            <person name="Nowak J."/>
            <person name="Sessitsch A."/>
        </authorList>
    </citation>
    <scope>NUCLEOTIDE SEQUENCE [LARGE SCALE GENOMIC DNA]</scope>
    <source>
        <strain evidence="3">DSM 17436 / LMG 22146 / PsJN</strain>
    </source>
</reference>
<gene>
    <name evidence="2" type="ordered locus">Bphyt_0753</name>
</gene>
<feature type="transmembrane region" description="Helical" evidence="1">
    <location>
        <begin position="69"/>
        <end position="91"/>
    </location>
</feature>
<feature type="transmembrane region" description="Helical" evidence="1">
    <location>
        <begin position="35"/>
        <end position="57"/>
    </location>
</feature>
<dbReference type="RefSeq" id="WP_012431813.1">
    <property type="nucleotide sequence ID" value="NC_010681.1"/>
</dbReference>
<dbReference type="EMBL" id="CP001052">
    <property type="protein sequence ID" value="ACD15177.1"/>
    <property type="molecule type" value="Genomic_DNA"/>
</dbReference>
<evidence type="ECO:0000256" key="1">
    <source>
        <dbReference type="SAM" id="Phobius"/>
    </source>
</evidence>
<dbReference type="AlphaFoldDB" id="B2T072"/>
<sequence length="152" mass="16749">MIAADPAKCAATLREQTLWQRRSPLRFHFINMTNFLFDLFSNLALLAFVLAACHLCNRFVPGASLNGSHIFAALASVAFLLDAALTFLVFADSQSRYGQFSTSTAFFERGGAYLLAIIAALSRRRVARRAKVSADKTLVIHTSPYSKSNLPM</sequence>
<keyword evidence="1" id="KW-0472">Membrane</keyword>
<keyword evidence="1" id="KW-1133">Transmembrane helix</keyword>
<keyword evidence="1" id="KW-0812">Transmembrane</keyword>
<evidence type="ECO:0000313" key="3">
    <source>
        <dbReference type="Proteomes" id="UP000001739"/>
    </source>
</evidence>
<name>B2T072_PARPJ</name>
<dbReference type="KEGG" id="bpy:Bphyt_0753"/>
<proteinExistence type="predicted"/>
<protein>
    <submittedName>
        <fullName evidence="2">Uncharacterized protein</fullName>
    </submittedName>
</protein>
<dbReference type="HOGENOM" id="CLU_147866_0_0_4"/>
<feature type="transmembrane region" description="Helical" evidence="1">
    <location>
        <begin position="103"/>
        <end position="121"/>
    </location>
</feature>